<proteinExistence type="predicted"/>
<name>A0A5B7X6K9_9FLAO</name>
<dbReference type="AlphaFoldDB" id="A0A5B7X6K9"/>
<keyword evidence="2" id="KW-1185">Reference proteome</keyword>
<gene>
    <name evidence="1" type="ORF">FHG64_13095</name>
</gene>
<dbReference type="EMBL" id="CP040812">
    <property type="protein sequence ID" value="QCY70263.1"/>
    <property type="molecule type" value="Genomic_DNA"/>
</dbReference>
<dbReference type="Proteomes" id="UP000309016">
    <property type="component" value="Chromosome"/>
</dbReference>
<sequence length="71" mass="8637">MEKNRIEEYMNSVRDLLDLHLQKEDFLKKIIEGYGNYRVAIYLDKIGELNRIIEKGRIQLDELEQEIKRQK</sequence>
<evidence type="ECO:0000313" key="1">
    <source>
        <dbReference type="EMBL" id="QCY70263.1"/>
    </source>
</evidence>
<organism evidence="1 2">
    <name type="scientific">Antarcticibacterium flavum</name>
    <dbReference type="NCBI Taxonomy" id="2058175"/>
    <lineage>
        <taxon>Bacteria</taxon>
        <taxon>Pseudomonadati</taxon>
        <taxon>Bacteroidota</taxon>
        <taxon>Flavobacteriia</taxon>
        <taxon>Flavobacteriales</taxon>
        <taxon>Flavobacteriaceae</taxon>
        <taxon>Antarcticibacterium</taxon>
    </lineage>
</organism>
<reference evidence="1 2" key="1">
    <citation type="submission" date="2019-06" db="EMBL/GenBank/DDBJ databases">
        <title>Complete genome sequence of Antarcticibacterium flavum KCTC 52984T from an Antarctic marine sediment.</title>
        <authorList>
            <person name="Lee Y.M."/>
            <person name="Shin S.C."/>
        </authorList>
    </citation>
    <scope>NUCLEOTIDE SEQUENCE [LARGE SCALE GENOMIC DNA]</scope>
    <source>
        <strain evidence="1 2">KCTC 52984</strain>
    </source>
</reference>
<evidence type="ECO:0000313" key="2">
    <source>
        <dbReference type="Proteomes" id="UP000309016"/>
    </source>
</evidence>
<protein>
    <submittedName>
        <fullName evidence="1">Uncharacterized protein</fullName>
    </submittedName>
</protein>
<dbReference type="RefSeq" id="WP_139066825.1">
    <property type="nucleotide sequence ID" value="NZ_CP040812.1"/>
</dbReference>
<dbReference type="KEGG" id="afla:FHG64_13095"/>
<accession>A0A5B7X6K9</accession>